<proteinExistence type="predicted"/>
<name>A0ABP3NNJ6_SACER</name>
<sequence>MRIEIASYDHPEATALIDALQRVYAARYGEGDATPTDPAEFRPPRGLFLLGYLDGRAVASGGWRAFSSAEPGYRDGDAERM</sequence>
<gene>
    <name evidence="1" type="ORF">GCM10009533_55230</name>
</gene>
<dbReference type="Proteomes" id="UP001500729">
    <property type="component" value="Unassembled WGS sequence"/>
</dbReference>
<evidence type="ECO:0008006" key="3">
    <source>
        <dbReference type="Google" id="ProtNLM"/>
    </source>
</evidence>
<organism evidence="1 2">
    <name type="scientific">Saccharopolyspora erythraea</name>
    <name type="common">Streptomyces erythraeus</name>
    <dbReference type="NCBI Taxonomy" id="1836"/>
    <lineage>
        <taxon>Bacteria</taxon>
        <taxon>Bacillati</taxon>
        <taxon>Actinomycetota</taxon>
        <taxon>Actinomycetes</taxon>
        <taxon>Pseudonocardiales</taxon>
        <taxon>Pseudonocardiaceae</taxon>
        <taxon>Saccharopolyspora</taxon>
    </lineage>
</organism>
<comment type="caution">
    <text evidence="1">The sequence shown here is derived from an EMBL/GenBank/DDBJ whole genome shotgun (WGS) entry which is preliminary data.</text>
</comment>
<keyword evidence="2" id="KW-1185">Reference proteome</keyword>
<accession>A0ABP3NNJ6</accession>
<dbReference type="RefSeq" id="WP_009948488.1">
    <property type="nucleotide sequence ID" value="NZ_BAAAGS010000048.1"/>
</dbReference>
<dbReference type="Gene3D" id="3.40.630.30">
    <property type="match status" value="1"/>
</dbReference>
<protein>
    <recommendedName>
        <fullName evidence="3">GNAT family N-acetyltransferase</fullName>
    </recommendedName>
</protein>
<evidence type="ECO:0000313" key="2">
    <source>
        <dbReference type="Proteomes" id="UP001500729"/>
    </source>
</evidence>
<dbReference type="EMBL" id="BAAAGS010000048">
    <property type="protein sequence ID" value="GAA0549593.1"/>
    <property type="molecule type" value="Genomic_DNA"/>
</dbReference>
<evidence type="ECO:0000313" key="1">
    <source>
        <dbReference type="EMBL" id="GAA0549593.1"/>
    </source>
</evidence>
<reference evidence="2" key="1">
    <citation type="journal article" date="2019" name="Int. J. Syst. Evol. Microbiol.">
        <title>The Global Catalogue of Microorganisms (GCM) 10K type strain sequencing project: providing services to taxonomists for standard genome sequencing and annotation.</title>
        <authorList>
            <consortium name="The Broad Institute Genomics Platform"/>
            <consortium name="The Broad Institute Genome Sequencing Center for Infectious Disease"/>
            <person name="Wu L."/>
            <person name="Ma J."/>
        </authorList>
    </citation>
    <scope>NUCLEOTIDE SEQUENCE [LARGE SCALE GENOMIC DNA]</scope>
    <source>
        <strain evidence="2">JCM 10303</strain>
    </source>
</reference>